<gene>
    <name evidence="3" type="ORF">MFIFM68171_11178</name>
</gene>
<dbReference type="EMBL" id="BAAFSV010000006">
    <property type="protein sequence ID" value="GAB1320968.1"/>
    <property type="molecule type" value="Genomic_DNA"/>
</dbReference>
<dbReference type="Pfam" id="PF00012">
    <property type="entry name" value="HSP70"/>
    <property type="match status" value="1"/>
</dbReference>
<dbReference type="InterPro" id="IPR013126">
    <property type="entry name" value="Hsp_70_fam"/>
</dbReference>
<dbReference type="PANTHER" id="PTHR14187">
    <property type="entry name" value="ALPHA KINASE/ELONGATION FACTOR 2 KINASE"/>
    <property type="match status" value="1"/>
</dbReference>
<keyword evidence="2" id="KW-0067">ATP-binding</keyword>
<dbReference type="Gene3D" id="3.30.420.40">
    <property type="match status" value="2"/>
</dbReference>
<proteinExistence type="predicted"/>
<dbReference type="RefSeq" id="XP_070922698.1">
    <property type="nucleotide sequence ID" value="XM_071066597.1"/>
</dbReference>
<evidence type="ECO:0000256" key="2">
    <source>
        <dbReference type="ARBA" id="ARBA00022840"/>
    </source>
</evidence>
<dbReference type="Proteomes" id="UP001628179">
    <property type="component" value="Unassembled WGS sequence"/>
</dbReference>
<sequence>MPADAPPNRQPNEKADRLKIIVGVDYGTTFTGVSYVASDKTSIDDIDVFRTWPGDGRPVEGNWKTPTIIAYGRENGKGSRNRWGYEVRRGMEACSWTKLLLDTSAETAEFDDPSLRDAAGSAFFRLPPGKDAKAVCQDFLSEVYRFVVNNLEMRMTPEIFNMTPMECYLTIPAIWTDKARSATRDAAKAAGFGSRPFDTICMIAEPEAAAIAALRKDLRPGSVNAVKAGDNILIADCGGGTVDITTYTVRKTFPALEFDEICVGTGGKCGSTYIDRNFLALMSKRFGKSFDDVPLRRKGPGSEFMASFERAKQSFGTAGFGTSGDESFEIYPIDMQGSLNPDHYDEDEAAVILSKRDMEEVFDPVAKDVLRLVSQQVKIALDRRDKRINLVVLAGGFGNSDYLKRKLDEWCATNGGITCIRPDFCQAAVVRGAAIRGLEKTIPATLICRRHYGFSWGLPFTPGRDDEKNAFFKWGVKYCRGHMNWMIAKGVELTASTYKTVNVQQIWFQGQSYLLELELYSCALDIPAARLEHEGVVRVGTIHLDVTNVDMSRFAQRQGDSGTEFDVAYQVGVKFRSDEGVLKCFCLSEGKLIGDATISFTEIAGYGRSRH</sequence>
<accession>A0ABQ0GT97</accession>
<dbReference type="PRINTS" id="PR00301">
    <property type="entry name" value="HEATSHOCK70"/>
</dbReference>
<evidence type="ECO:0000256" key="1">
    <source>
        <dbReference type="ARBA" id="ARBA00022741"/>
    </source>
</evidence>
<dbReference type="SUPFAM" id="SSF53067">
    <property type="entry name" value="Actin-like ATPase domain"/>
    <property type="match status" value="2"/>
</dbReference>
<dbReference type="InterPro" id="IPR043129">
    <property type="entry name" value="ATPase_NBD"/>
</dbReference>
<reference evidence="3 4" key="1">
    <citation type="submission" date="2024-09" db="EMBL/GenBank/DDBJ databases">
        <title>Itraconazole resistance in Madurella fahalii resulting from another homologue of gene encoding cytochrome P450 14-alpha sterol demethylase (CYP51).</title>
        <authorList>
            <person name="Yoshioka I."/>
            <person name="Fahal A.H."/>
            <person name="Kaneko S."/>
            <person name="Yaguchi T."/>
        </authorList>
    </citation>
    <scope>NUCLEOTIDE SEQUENCE [LARGE SCALE GENOMIC DNA]</scope>
    <source>
        <strain evidence="3 4">IFM 68171</strain>
    </source>
</reference>
<dbReference type="PANTHER" id="PTHR14187:SF81">
    <property type="entry name" value="HSP70 FAMILY PROTEIN (AFU_ORTHOLOGUE AFUA_4G14040)"/>
    <property type="match status" value="1"/>
</dbReference>
<keyword evidence="1" id="KW-0547">Nucleotide-binding</keyword>
<dbReference type="CDD" id="cd10170">
    <property type="entry name" value="ASKHA_NBD_HSP70"/>
    <property type="match status" value="1"/>
</dbReference>
<keyword evidence="4" id="KW-1185">Reference proteome</keyword>
<organism evidence="3 4">
    <name type="scientific">Madurella fahalii</name>
    <dbReference type="NCBI Taxonomy" id="1157608"/>
    <lineage>
        <taxon>Eukaryota</taxon>
        <taxon>Fungi</taxon>
        <taxon>Dikarya</taxon>
        <taxon>Ascomycota</taxon>
        <taxon>Pezizomycotina</taxon>
        <taxon>Sordariomycetes</taxon>
        <taxon>Sordariomycetidae</taxon>
        <taxon>Sordariales</taxon>
        <taxon>Sordariales incertae sedis</taxon>
        <taxon>Madurella</taxon>
    </lineage>
</organism>
<dbReference type="GeneID" id="98181920"/>
<evidence type="ECO:0000313" key="4">
    <source>
        <dbReference type="Proteomes" id="UP001628179"/>
    </source>
</evidence>
<protein>
    <submittedName>
        <fullName evidence="3">Actin-like ATPase domain-containing protein</fullName>
    </submittedName>
</protein>
<comment type="caution">
    <text evidence="3">The sequence shown here is derived from an EMBL/GenBank/DDBJ whole genome shotgun (WGS) entry which is preliminary data.</text>
</comment>
<evidence type="ECO:0000313" key="3">
    <source>
        <dbReference type="EMBL" id="GAB1320968.1"/>
    </source>
</evidence>
<name>A0ABQ0GT97_9PEZI</name>
<dbReference type="Gene3D" id="3.90.640.10">
    <property type="entry name" value="Actin, Chain A, domain 4"/>
    <property type="match status" value="1"/>
</dbReference>